<dbReference type="FunFam" id="2.60.40.10:FF:001005">
    <property type="entry name" value="Beta-2-microglobulin"/>
    <property type="match status" value="1"/>
</dbReference>
<dbReference type="AlphaFoldDB" id="A0A2I0TKD7"/>
<evidence type="ECO:0000256" key="6">
    <source>
        <dbReference type="ARBA" id="ARBA00022859"/>
    </source>
</evidence>
<feature type="domain" description="Ig-like" evidence="9">
    <location>
        <begin position="23"/>
        <end position="112"/>
    </location>
</feature>
<evidence type="ECO:0000313" key="10">
    <source>
        <dbReference type="EMBL" id="PKU34269.1"/>
    </source>
</evidence>
<reference evidence="11" key="2">
    <citation type="submission" date="2017-12" db="EMBL/GenBank/DDBJ databases">
        <title>Genome sequence of the Bar-tailed Godwit (Limosa lapponica baueri).</title>
        <authorList>
            <person name="Lima N.C.B."/>
            <person name="Parody-Merino A.M."/>
            <person name="Battley P.F."/>
            <person name="Fidler A.E."/>
            <person name="Prosdocimi F."/>
        </authorList>
    </citation>
    <scope>NUCLEOTIDE SEQUENCE [LARGE SCALE GENOMIC DNA]</scope>
</reference>
<dbReference type="Proteomes" id="UP000233556">
    <property type="component" value="Unassembled WGS sequence"/>
</dbReference>
<dbReference type="GO" id="GO:0002474">
    <property type="term" value="P:antigen processing and presentation of peptide antigen via MHC class I"/>
    <property type="evidence" value="ECO:0007669"/>
    <property type="project" value="UniProtKB-KW"/>
</dbReference>
<keyword evidence="11" id="KW-1185">Reference proteome</keyword>
<dbReference type="GO" id="GO:0005576">
    <property type="term" value="C:extracellular region"/>
    <property type="evidence" value="ECO:0007669"/>
    <property type="project" value="UniProtKB-SubCell"/>
</dbReference>
<feature type="signal peptide" evidence="8">
    <location>
        <begin position="1"/>
        <end position="19"/>
    </location>
</feature>
<evidence type="ECO:0000256" key="7">
    <source>
        <dbReference type="ARBA" id="ARBA00023319"/>
    </source>
</evidence>
<keyword evidence="4" id="KW-0490">MHC I</keyword>
<reference evidence="11" key="1">
    <citation type="submission" date="2017-11" db="EMBL/GenBank/DDBJ databases">
        <authorList>
            <person name="Lima N.C."/>
            <person name="Parody-Merino A.M."/>
            <person name="Battley P.F."/>
            <person name="Fidler A.E."/>
            <person name="Prosdocimi F."/>
        </authorList>
    </citation>
    <scope>NUCLEOTIDE SEQUENCE [LARGE SCALE GENOMIC DNA]</scope>
</reference>
<name>A0A2I0TKD7_LIMLA</name>
<feature type="chain" id="PRO_5014190392" description="Beta-2-microglobulin" evidence="8">
    <location>
        <begin position="20"/>
        <end position="234"/>
    </location>
</feature>
<accession>A0A2I0TKD7</accession>
<dbReference type="SMART" id="SM00407">
    <property type="entry name" value="IGc1"/>
    <property type="match status" value="1"/>
</dbReference>
<dbReference type="InterPro" id="IPR028065">
    <property type="entry name" value="TERB2"/>
</dbReference>
<proteinExistence type="inferred from homology"/>
<keyword evidence="5" id="KW-0964">Secreted</keyword>
<organism evidence="10 11">
    <name type="scientific">Limosa lapponica baueri</name>
    <dbReference type="NCBI Taxonomy" id="1758121"/>
    <lineage>
        <taxon>Eukaryota</taxon>
        <taxon>Metazoa</taxon>
        <taxon>Chordata</taxon>
        <taxon>Craniata</taxon>
        <taxon>Vertebrata</taxon>
        <taxon>Euteleostomi</taxon>
        <taxon>Archelosauria</taxon>
        <taxon>Archosauria</taxon>
        <taxon>Dinosauria</taxon>
        <taxon>Saurischia</taxon>
        <taxon>Theropoda</taxon>
        <taxon>Coelurosauria</taxon>
        <taxon>Aves</taxon>
        <taxon>Neognathae</taxon>
        <taxon>Neoaves</taxon>
        <taxon>Charadriiformes</taxon>
        <taxon>Scolopacidae</taxon>
        <taxon>Limosa</taxon>
    </lineage>
</organism>
<dbReference type="PROSITE" id="PS00290">
    <property type="entry name" value="IG_MHC"/>
    <property type="match status" value="1"/>
</dbReference>
<evidence type="ECO:0000259" key="9">
    <source>
        <dbReference type="PROSITE" id="PS50835"/>
    </source>
</evidence>
<comment type="subcellular location">
    <subcellularLocation>
        <location evidence="1">Secreted</location>
    </subcellularLocation>
</comment>
<dbReference type="InterPro" id="IPR003597">
    <property type="entry name" value="Ig_C1-set"/>
</dbReference>
<comment type="similarity">
    <text evidence="2">Belongs to the beta-2-microglobulin family.</text>
</comment>
<dbReference type="InterPro" id="IPR007110">
    <property type="entry name" value="Ig-like_dom"/>
</dbReference>
<evidence type="ECO:0000256" key="3">
    <source>
        <dbReference type="ARBA" id="ARBA00018767"/>
    </source>
</evidence>
<dbReference type="Pfam" id="PF15101">
    <property type="entry name" value="TERB2"/>
    <property type="match status" value="1"/>
</dbReference>
<sequence>MGLAGKVAVLVLLVGLVAADEAPKVEVYSRKRAVVGEENTLNCFVSGFHPPKIDITLLKNGQPMSDVKYADMSFNEKWFFQRLVYVPFTPQKGDTYACRVAHSALSEPQTFQWGIAQGCHWSSSASLDPVVVLSSAWWEEEVAVPGNPHEVGIHESLDYLEGRATVFHSRYLSAWASSSAGAKPSVVLGHFVLPPACLQEADHPEEAQARSSSKLQGATTVVFSWLRTAREPVK</sequence>
<evidence type="ECO:0000256" key="1">
    <source>
        <dbReference type="ARBA" id="ARBA00004613"/>
    </source>
</evidence>
<evidence type="ECO:0000256" key="5">
    <source>
        <dbReference type="ARBA" id="ARBA00022525"/>
    </source>
</evidence>
<keyword evidence="6" id="KW-0391">Immunity</keyword>
<dbReference type="InterPro" id="IPR050160">
    <property type="entry name" value="MHC/Immunoglobulin"/>
</dbReference>
<keyword evidence="7" id="KW-0393">Immunoglobulin domain</keyword>
<dbReference type="InterPro" id="IPR036179">
    <property type="entry name" value="Ig-like_dom_sf"/>
</dbReference>
<dbReference type="GO" id="GO:0010038">
    <property type="term" value="P:response to metal ion"/>
    <property type="evidence" value="ECO:0007669"/>
    <property type="project" value="UniProtKB-ARBA"/>
</dbReference>
<evidence type="ECO:0000256" key="2">
    <source>
        <dbReference type="ARBA" id="ARBA00009564"/>
    </source>
</evidence>
<dbReference type="InterPro" id="IPR003006">
    <property type="entry name" value="Ig/MHC_CS"/>
</dbReference>
<dbReference type="PROSITE" id="PS50835">
    <property type="entry name" value="IG_LIKE"/>
    <property type="match status" value="1"/>
</dbReference>
<dbReference type="GO" id="GO:0042612">
    <property type="term" value="C:MHC class I protein complex"/>
    <property type="evidence" value="ECO:0007669"/>
    <property type="project" value="UniProtKB-KW"/>
</dbReference>
<evidence type="ECO:0000256" key="4">
    <source>
        <dbReference type="ARBA" id="ARBA00022451"/>
    </source>
</evidence>
<dbReference type="Gene3D" id="2.60.40.10">
    <property type="entry name" value="Immunoglobulins"/>
    <property type="match status" value="1"/>
</dbReference>
<evidence type="ECO:0000313" key="11">
    <source>
        <dbReference type="Proteomes" id="UP000233556"/>
    </source>
</evidence>
<evidence type="ECO:0000256" key="8">
    <source>
        <dbReference type="SAM" id="SignalP"/>
    </source>
</evidence>
<dbReference type="OrthoDB" id="9949628at2759"/>
<dbReference type="PANTHER" id="PTHR19944:SF62">
    <property type="entry name" value="BETA-2-MICROGLOBULIN"/>
    <property type="match status" value="1"/>
</dbReference>
<dbReference type="InterPro" id="IPR013783">
    <property type="entry name" value="Ig-like_fold"/>
</dbReference>
<gene>
    <name evidence="10" type="ORF">llap_15425</name>
</gene>
<dbReference type="PANTHER" id="PTHR19944">
    <property type="entry name" value="MHC CLASS II-RELATED"/>
    <property type="match status" value="1"/>
</dbReference>
<protein>
    <recommendedName>
        <fullName evidence="3">Beta-2-microglobulin</fullName>
    </recommendedName>
</protein>
<dbReference type="SUPFAM" id="SSF48726">
    <property type="entry name" value="Immunoglobulin"/>
    <property type="match status" value="1"/>
</dbReference>
<keyword evidence="8" id="KW-0732">Signal</keyword>
<dbReference type="Pfam" id="PF07654">
    <property type="entry name" value="C1-set"/>
    <property type="match status" value="1"/>
</dbReference>
<dbReference type="EMBL" id="KZ509271">
    <property type="protein sequence ID" value="PKU34269.1"/>
    <property type="molecule type" value="Genomic_DNA"/>
</dbReference>